<comment type="caution">
    <text evidence="3">The sequence shown here is derived from an EMBL/GenBank/DDBJ whole genome shotgun (WGS) entry which is preliminary data.</text>
</comment>
<evidence type="ECO:0000313" key="4">
    <source>
        <dbReference type="Proteomes" id="UP000051213"/>
    </source>
</evidence>
<organism evidence="3 4">
    <name type="scientific">SAR92 bacterium BACL26 MAG-121220-bin70</name>
    <dbReference type="NCBI Taxonomy" id="1655626"/>
    <lineage>
        <taxon>Bacteria</taxon>
        <taxon>Pseudomonadati</taxon>
        <taxon>Pseudomonadota</taxon>
        <taxon>Gammaproteobacteria</taxon>
        <taxon>Cellvibrionales</taxon>
        <taxon>Porticoccaceae</taxon>
        <taxon>SAR92 clade</taxon>
    </lineage>
</organism>
<dbReference type="Proteomes" id="UP000051213">
    <property type="component" value="Unassembled WGS sequence"/>
</dbReference>
<sequence>MKKQRRALQEASISFLDVISCGFGAIVLLLVIAKVGDPSALEDAENKLLGSVKSHQERLFEIRGESVILDQRLQSRKKQLSDLAERVARLKGKLASVAKQSNQLSQSQVREKQQLQLVLQVLTEEMERLLGPEFQKKNLLVGGIPADSDYIIFVIDTSGSMRNAAWQKVQIEMLNILDVYPEVKGIQVLNDMGQYMFAAYKDQWIPDSPKMRNNITTKLAVWAPFSNSSPVEGIESAIRVFYKPDRRISIYTLGDDFQGSSIHRVVKEIDRLNKANRGSDRLVRIHAIGFPVHLRPGVAPSNSATRFAALMRELSYNNGGTFIGLNSLE</sequence>
<dbReference type="SUPFAM" id="SSF53300">
    <property type="entry name" value="vWA-like"/>
    <property type="match status" value="1"/>
</dbReference>
<feature type="coiled-coil region" evidence="1">
    <location>
        <begin position="73"/>
        <end position="100"/>
    </location>
</feature>
<evidence type="ECO:0000256" key="1">
    <source>
        <dbReference type="SAM" id="Coils"/>
    </source>
</evidence>
<keyword evidence="2" id="KW-0812">Transmembrane</keyword>
<dbReference type="Gene3D" id="3.40.50.410">
    <property type="entry name" value="von Willebrand factor, type A domain"/>
    <property type="match status" value="1"/>
</dbReference>
<dbReference type="EMBL" id="LICA01000062">
    <property type="protein sequence ID" value="KRO96154.1"/>
    <property type="molecule type" value="Genomic_DNA"/>
</dbReference>
<evidence type="ECO:0000313" key="3">
    <source>
        <dbReference type="EMBL" id="KRO96154.1"/>
    </source>
</evidence>
<keyword evidence="2" id="KW-1133">Transmembrane helix</keyword>
<accession>A0A0R2UFB5</accession>
<proteinExistence type="predicted"/>
<gene>
    <name evidence="3" type="ORF">ABS24_05590</name>
</gene>
<feature type="transmembrane region" description="Helical" evidence="2">
    <location>
        <begin position="12"/>
        <end position="33"/>
    </location>
</feature>
<name>A0A0R2UFB5_9GAMM</name>
<dbReference type="AlphaFoldDB" id="A0A0R2UFB5"/>
<protein>
    <recommendedName>
        <fullName evidence="5">VWFA domain-containing protein</fullName>
    </recommendedName>
</protein>
<keyword evidence="1" id="KW-0175">Coiled coil</keyword>
<reference evidence="3 4" key="1">
    <citation type="submission" date="2015-10" db="EMBL/GenBank/DDBJ databases">
        <title>Metagenome-Assembled Genomes uncover a global brackish microbiome.</title>
        <authorList>
            <person name="Hugerth L.W."/>
            <person name="Larsson J."/>
            <person name="Alneberg J."/>
            <person name="Lindh M.V."/>
            <person name="Legrand C."/>
            <person name="Pinhassi J."/>
            <person name="Andersson A.F."/>
        </authorList>
    </citation>
    <scope>NUCLEOTIDE SEQUENCE [LARGE SCALE GENOMIC DNA]</scope>
    <source>
        <strain evidence="3">BACL26 MAG-121220-bin70</strain>
    </source>
</reference>
<keyword evidence="2" id="KW-0472">Membrane</keyword>
<evidence type="ECO:0008006" key="5">
    <source>
        <dbReference type="Google" id="ProtNLM"/>
    </source>
</evidence>
<evidence type="ECO:0000256" key="2">
    <source>
        <dbReference type="SAM" id="Phobius"/>
    </source>
</evidence>
<dbReference type="InterPro" id="IPR036465">
    <property type="entry name" value="vWFA_dom_sf"/>
</dbReference>